<evidence type="ECO:0000313" key="2">
    <source>
        <dbReference type="Proteomes" id="UP001497527"/>
    </source>
</evidence>
<evidence type="ECO:0000313" key="1">
    <source>
        <dbReference type="EMBL" id="CAL2101368.1"/>
    </source>
</evidence>
<evidence type="ECO:0008006" key="3">
    <source>
        <dbReference type="Google" id="ProtNLM"/>
    </source>
</evidence>
<dbReference type="Proteomes" id="UP001497527">
    <property type="component" value="Unassembled WGS sequence"/>
</dbReference>
<organism evidence="1 2">
    <name type="scientific">Tenacibaculum polynesiense</name>
    <dbReference type="NCBI Taxonomy" id="3137857"/>
    <lineage>
        <taxon>Bacteria</taxon>
        <taxon>Pseudomonadati</taxon>
        <taxon>Bacteroidota</taxon>
        <taxon>Flavobacteriia</taxon>
        <taxon>Flavobacteriales</taxon>
        <taxon>Flavobacteriaceae</taxon>
        <taxon>Tenacibaculum</taxon>
    </lineage>
</organism>
<dbReference type="Pfam" id="PF09234">
    <property type="entry name" value="DUF1963"/>
    <property type="match status" value="1"/>
</dbReference>
<dbReference type="InterPro" id="IPR015315">
    <property type="entry name" value="DUF1963"/>
</dbReference>
<dbReference type="Gene3D" id="2.30.320.10">
    <property type="entry name" value="YwqG-like"/>
    <property type="match status" value="1"/>
</dbReference>
<protein>
    <recommendedName>
        <fullName evidence="3">DUF1963 domain-containing protein</fullName>
    </recommendedName>
</protein>
<dbReference type="SUPFAM" id="SSF103032">
    <property type="entry name" value="Hypothetical protein YwqG"/>
    <property type="match status" value="1"/>
</dbReference>
<reference evidence="1 2" key="1">
    <citation type="submission" date="2024-05" db="EMBL/GenBank/DDBJ databases">
        <authorList>
            <person name="Duchaud E."/>
        </authorList>
    </citation>
    <scope>NUCLEOTIDE SEQUENCE [LARGE SCALE GENOMIC DNA]</scope>
    <source>
        <strain evidence="1">Ena-SAMPLE-TAB-13-05-2024-13:56:06:370-140308</strain>
    </source>
</reference>
<keyword evidence="2" id="KW-1185">Reference proteome</keyword>
<sequence>MTNTSMKIENLDELIHQSSLKLHEDYIKKLVKPCLEIVQTNIEIKLGSSKLGGIPDLPINFEWPAHTYGNYRFVAQFNLGEIPQGFPYLPKKGLLSIFIADDEDGNYFWGDDGYAKVFLFENIEGLSSPTNLNVPLQSVTSISFKSTIDIPLREELYENNPLNEEELEELIYGTIEENEKEYNYMFGYPFFSTLAYNPIPDKNWIPFLTLSSIDNLDWNWHDGDYLMLFIEEEKLQQGDFSYIKSDAG</sequence>
<dbReference type="PANTHER" id="PTHR36436">
    <property type="entry name" value="SLL5081 PROTEIN"/>
    <property type="match status" value="1"/>
</dbReference>
<gene>
    <name evidence="1" type="ORF">T190423A01A_130048</name>
</gene>
<dbReference type="PANTHER" id="PTHR36436:SF6">
    <property type="entry name" value="SLL5081 PROTEIN"/>
    <property type="match status" value="1"/>
</dbReference>
<dbReference type="InterPro" id="IPR035948">
    <property type="entry name" value="YwqG-like_sf"/>
</dbReference>
<dbReference type="EMBL" id="CAXJIO010000004">
    <property type="protein sequence ID" value="CAL2101368.1"/>
    <property type="molecule type" value="Genomic_DNA"/>
</dbReference>
<accession>A0ABM9P7C9</accession>
<comment type="caution">
    <text evidence="1">The sequence shown here is derived from an EMBL/GenBank/DDBJ whole genome shotgun (WGS) entry which is preliminary data.</text>
</comment>
<name>A0ABM9P7C9_9FLAO</name>
<proteinExistence type="predicted"/>